<organism evidence="9">
    <name type="scientific">Grosmannia clavigera (strain kw1407 / UAMH 11150)</name>
    <name type="common">Blue stain fungus</name>
    <name type="synonym">Graphiocladiella clavigera</name>
    <dbReference type="NCBI Taxonomy" id="655863"/>
    <lineage>
        <taxon>Eukaryota</taxon>
        <taxon>Fungi</taxon>
        <taxon>Dikarya</taxon>
        <taxon>Ascomycota</taxon>
        <taxon>Pezizomycotina</taxon>
        <taxon>Sordariomycetes</taxon>
        <taxon>Sordariomycetidae</taxon>
        <taxon>Ophiostomatales</taxon>
        <taxon>Ophiostomataceae</taxon>
        <taxon>Leptographium</taxon>
    </lineage>
</organism>
<dbReference type="GO" id="GO:0003677">
    <property type="term" value="F:DNA binding"/>
    <property type="evidence" value="ECO:0007669"/>
    <property type="project" value="UniProtKB-KW"/>
</dbReference>
<dbReference type="GeneID" id="25976427"/>
<dbReference type="Gene3D" id="3.40.50.300">
    <property type="entry name" value="P-loop containing nucleotide triphosphate hydrolases"/>
    <property type="match status" value="1"/>
</dbReference>
<dbReference type="SMART" id="SM00053">
    <property type="entry name" value="DYNc"/>
    <property type="match status" value="1"/>
</dbReference>
<dbReference type="PANTHER" id="PTHR36206:SF12">
    <property type="entry name" value="ASPERCRYPTIN BIOSYNTHESIS CLUSTER-SPECIFIC TRANSCRIPTION REGULATOR ATNN-RELATED"/>
    <property type="match status" value="1"/>
</dbReference>
<gene>
    <name evidence="8" type="ORF">CMQ_3338</name>
</gene>
<evidence type="ECO:0000256" key="1">
    <source>
        <dbReference type="ARBA" id="ARBA00022723"/>
    </source>
</evidence>
<keyword evidence="5" id="KW-0804">Transcription</keyword>
<dbReference type="InterPro" id="IPR027417">
    <property type="entry name" value="P-loop_NTPase"/>
</dbReference>
<dbReference type="PANTHER" id="PTHR36206">
    <property type="entry name" value="ASPERCRYPTIN BIOSYNTHESIS CLUSTER-SPECIFIC TRANSCRIPTION REGULATOR ATNN-RELATED"/>
    <property type="match status" value="1"/>
</dbReference>
<dbReference type="InterPro" id="IPR045063">
    <property type="entry name" value="Dynamin_N"/>
</dbReference>
<dbReference type="STRING" id="655863.F0X9X2"/>
<evidence type="ECO:0000256" key="3">
    <source>
        <dbReference type="ARBA" id="ARBA00023015"/>
    </source>
</evidence>
<feature type="domain" description="Dynamin GTPase" evidence="7">
    <location>
        <begin position="455"/>
        <end position="686"/>
    </location>
</feature>
<dbReference type="EMBL" id="GL629735">
    <property type="protein sequence ID" value="EFX05269.1"/>
    <property type="molecule type" value="Genomic_DNA"/>
</dbReference>
<dbReference type="OrthoDB" id="3145928at2759"/>
<dbReference type="HOGENOM" id="CLU_370067_0_0_1"/>
<accession>F0X9X2</accession>
<name>F0X9X2_GROCL</name>
<dbReference type="AlphaFoldDB" id="F0X9X2"/>
<keyword evidence="9" id="KW-1185">Reference proteome</keyword>
<dbReference type="InterPro" id="IPR022812">
    <property type="entry name" value="Dynamin"/>
</dbReference>
<evidence type="ECO:0000313" key="9">
    <source>
        <dbReference type="Proteomes" id="UP000007796"/>
    </source>
</evidence>
<dbReference type="Proteomes" id="UP000007796">
    <property type="component" value="Unassembled WGS sequence"/>
</dbReference>
<dbReference type="InterPro" id="IPR001401">
    <property type="entry name" value="Dynamin_GTPase"/>
</dbReference>
<keyword evidence="4" id="KW-0238">DNA-binding</keyword>
<evidence type="ECO:0000256" key="6">
    <source>
        <dbReference type="ARBA" id="ARBA00023242"/>
    </source>
</evidence>
<dbReference type="PRINTS" id="PR00195">
    <property type="entry name" value="DYNAMIN"/>
</dbReference>
<dbReference type="GO" id="GO:0046872">
    <property type="term" value="F:metal ion binding"/>
    <property type="evidence" value="ECO:0007669"/>
    <property type="project" value="UniProtKB-KW"/>
</dbReference>
<dbReference type="RefSeq" id="XP_014174751.1">
    <property type="nucleotide sequence ID" value="XM_014319276.1"/>
</dbReference>
<dbReference type="GO" id="GO:0003924">
    <property type="term" value="F:GTPase activity"/>
    <property type="evidence" value="ECO:0007669"/>
    <property type="project" value="InterPro"/>
</dbReference>
<evidence type="ECO:0000256" key="5">
    <source>
        <dbReference type="ARBA" id="ARBA00023163"/>
    </source>
</evidence>
<reference evidence="8 9" key="1">
    <citation type="journal article" date="2011" name="Proc. Natl. Acad. Sci. U.S.A.">
        <title>Genome and transcriptome analyses of the mountain pine beetle-fungal symbiont Grosmannia clavigera, a lodgepole pine pathogen.</title>
        <authorList>
            <person name="DiGuistini S."/>
            <person name="Wang Y."/>
            <person name="Liao N.Y."/>
            <person name="Taylor G."/>
            <person name="Tanguay P."/>
            <person name="Feau N."/>
            <person name="Henrissat B."/>
            <person name="Chan S.K."/>
            <person name="Hesse-Orce U."/>
            <person name="Alamouti S.M."/>
            <person name="Tsui C.K.M."/>
            <person name="Docking R.T."/>
            <person name="Levasseur A."/>
            <person name="Haridas S."/>
            <person name="Robertson G."/>
            <person name="Birol I."/>
            <person name="Holt R.A."/>
            <person name="Marra M.A."/>
            <person name="Hamelin R.C."/>
            <person name="Hirst M."/>
            <person name="Jones S.J.M."/>
            <person name="Bohlmann J."/>
            <person name="Breuil C."/>
        </authorList>
    </citation>
    <scope>NUCLEOTIDE SEQUENCE [LARGE SCALE GENOMIC DNA]</scope>
    <source>
        <strain evidence="9">kw1407 / UAMH 11150</strain>
    </source>
</reference>
<dbReference type="SUPFAM" id="SSF52540">
    <property type="entry name" value="P-loop containing nucleoside triphosphate hydrolases"/>
    <property type="match status" value="1"/>
</dbReference>
<dbReference type="eggNOG" id="KOG0446">
    <property type="taxonomic scope" value="Eukaryota"/>
</dbReference>
<keyword evidence="2" id="KW-0862">Zinc</keyword>
<dbReference type="InterPro" id="IPR052360">
    <property type="entry name" value="Transcr_Regulatory_Proteins"/>
</dbReference>
<keyword evidence="6" id="KW-0539">Nucleus</keyword>
<dbReference type="Pfam" id="PF00350">
    <property type="entry name" value="Dynamin_N"/>
    <property type="match status" value="1"/>
</dbReference>
<proteinExistence type="predicted"/>
<evidence type="ECO:0000256" key="4">
    <source>
        <dbReference type="ARBA" id="ARBA00023125"/>
    </source>
</evidence>
<dbReference type="CDD" id="cd08771">
    <property type="entry name" value="DLP_1"/>
    <property type="match status" value="1"/>
</dbReference>
<protein>
    <submittedName>
        <fullName evidence="8">GTP-binding protein</fullName>
    </submittedName>
</protein>
<evidence type="ECO:0000256" key="2">
    <source>
        <dbReference type="ARBA" id="ARBA00022833"/>
    </source>
</evidence>
<keyword evidence="3" id="KW-0805">Transcription regulation</keyword>
<dbReference type="GO" id="GO:0005525">
    <property type="term" value="F:GTP binding"/>
    <property type="evidence" value="ECO:0007669"/>
    <property type="project" value="InterPro"/>
</dbReference>
<sequence>MEEEASNVCSKVKAGLQDLQDKKMPSVRYAAIAQGLIYRNYVDADSSNRAHQLQLSKDWLPDKAPLFHYNRAIQLLLNQENGDNTETIAITLLVCYLFTCFDHLAGNHVRALKHLQGGVELSRNADIDARPSAVRTLIYQVSSQIRRLDMQAETFLVDWTPADIQEILASQLPSSVSIFQSVDQAADHLQILVARVMRLHNSQQQLSTRGDMSLSSSFKVILLEQLETWLSLFENMLPQGSSCDTSVETYPLISLLRLQHTIAWTLLASYGPGGEMCYDSFLPQFQRCVALAGDIAAAHERYSGSIKPTFTPEIGIAPVLYIIGVKCRQRLVRREALSILQRRAIREAVWDSTVAAKVVERVIEIEEGGIAPTGGGIGGLMVAVARNILVLIQVYERTCTFKESGTSNCAGHYQPPQMLKAFSQRGLRLRGRRGKSMPSAKDGLKTNVSLESLQTDEQRRILDTVSKVRKCGLDRVLSLPQIVVCGDQSSGKSSLLEALTEIPFPRNDNLCTRFATEISLRREPNSSLTIRIIPDSNRSLTQQNAMRKFSETITNFEDMPDIMGKAMNAMGISSMDNTGSAFARLIQASTKGVSEADVAMVAEITDSYIKQPRTICLAVVSATNDAANQPILQRVRKFDPQGERTLGVITKPDRLSAGSGSETKFLELARNGDVFFKLGWHDDVGIDALRVKLSHLLVGHSKKELPRLQEDLDLSLSSAYEELKILDTDTSNMDDFSCEEALDGLLAIYKTA</sequence>
<evidence type="ECO:0000313" key="8">
    <source>
        <dbReference type="EMBL" id="EFX05269.1"/>
    </source>
</evidence>
<dbReference type="InParanoid" id="F0X9X2"/>
<evidence type="ECO:0000259" key="7">
    <source>
        <dbReference type="SMART" id="SM00053"/>
    </source>
</evidence>
<keyword evidence="1" id="KW-0479">Metal-binding</keyword>